<feature type="signal peptide" evidence="1">
    <location>
        <begin position="1"/>
        <end position="28"/>
    </location>
</feature>
<protein>
    <recommendedName>
        <fullName evidence="4">Right handed beta helix domain-containing protein</fullName>
    </recommendedName>
</protein>
<comment type="caution">
    <text evidence="2">The sequence shown here is derived from an EMBL/GenBank/DDBJ whole genome shotgun (WGS) entry which is preliminary data.</text>
</comment>
<dbReference type="Proteomes" id="UP000229612">
    <property type="component" value="Unassembled WGS sequence"/>
</dbReference>
<proteinExistence type="predicted"/>
<sequence length="515" mass="52624">MTNLKSLMMNKQVLLAMGMIVFAGAVLAAGTGAFFSSQAEATGNVFTAGTLDLKIAKDSNGNPVNGWLDAQNNSWNLTSLTPGGTPEESAVWLKNTGSVDGMTLGVAMANAAATVPGTAAQMRITEMTLDGDSLLEGGAGADFGDYSTPMGCDETITPGNFASTVNAATAGQVLCVEAGDYNPGDLTMSADGVTLVALNAPNSADRAKVDGTFNVTGDNVTIKGLYIEPGTVVFQGSAISINADGVTIDSNIINDVDGLANGGSVKGVYIGHTGVAGTRSNVTVTNNVISDIDAKTGPFISGGNPASGKGAYGVLVNFGGSTTGLVITNNTISDLEGLWSHAVGLEGDTPSAVVTYNDISDVVDHKGGTDSVSVFFETNTSAGTVDVKFNNFDPSNLSVAVHPSLTYAGSMDARNNWWGDFDSSDQVFKNGNNINTNNPAGGPIAGLINGNDFNGNGYADLQDLNNDPILSAGVGLDAGEQKQFVMAVQLDGPTTGNEFQSASLTTDLVFTLNQI</sequence>
<dbReference type="SMART" id="SM00710">
    <property type="entry name" value="PbH1"/>
    <property type="match status" value="5"/>
</dbReference>
<dbReference type="SUPFAM" id="SSF51126">
    <property type="entry name" value="Pectin lyase-like"/>
    <property type="match status" value="1"/>
</dbReference>
<gene>
    <name evidence="2" type="ORF">COU14_01210</name>
</gene>
<dbReference type="InterPro" id="IPR011050">
    <property type="entry name" value="Pectin_lyase_fold/virulence"/>
</dbReference>
<evidence type="ECO:0000313" key="2">
    <source>
        <dbReference type="EMBL" id="PIR86014.1"/>
    </source>
</evidence>
<dbReference type="InterPro" id="IPR023833">
    <property type="entry name" value="Signal_pept_SipW-depend-type"/>
</dbReference>
<dbReference type="NCBIfam" id="TIGR04088">
    <property type="entry name" value="cognate_SipW"/>
    <property type="match status" value="1"/>
</dbReference>
<dbReference type="InterPro" id="IPR006626">
    <property type="entry name" value="PbH1"/>
</dbReference>
<dbReference type="AlphaFoldDB" id="A0A2H0UHX0"/>
<name>A0A2H0UHX0_9BACT</name>
<keyword evidence="1" id="KW-0732">Signal</keyword>
<organism evidence="2 3">
    <name type="scientific">Candidatus Kaiserbacteria bacterium CG10_big_fil_rev_8_21_14_0_10_44_10</name>
    <dbReference type="NCBI Taxonomy" id="1974606"/>
    <lineage>
        <taxon>Bacteria</taxon>
        <taxon>Candidatus Kaiseribacteriota</taxon>
    </lineage>
</organism>
<evidence type="ECO:0000313" key="3">
    <source>
        <dbReference type="Proteomes" id="UP000229612"/>
    </source>
</evidence>
<accession>A0A2H0UHX0</accession>
<feature type="chain" id="PRO_5013809562" description="Right handed beta helix domain-containing protein" evidence="1">
    <location>
        <begin position="29"/>
        <end position="515"/>
    </location>
</feature>
<reference evidence="3" key="1">
    <citation type="submission" date="2017-09" db="EMBL/GenBank/DDBJ databases">
        <title>Depth-based differentiation of microbial function through sediment-hosted aquifers and enrichment of novel symbionts in the deep terrestrial subsurface.</title>
        <authorList>
            <person name="Probst A.J."/>
            <person name="Ladd B."/>
            <person name="Jarett J.K."/>
            <person name="Geller-Mcgrath D.E."/>
            <person name="Sieber C.M.K."/>
            <person name="Emerson J.B."/>
            <person name="Anantharaman K."/>
            <person name="Thomas B.C."/>
            <person name="Malmstrom R."/>
            <person name="Stieglmeier M."/>
            <person name="Klingl A."/>
            <person name="Woyke T."/>
            <person name="Ryan C.M."/>
            <person name="Banfield J.F."/>
        </authorList>
    </citation>
    <scope>NUCLEOTIDE SEQUENCE [LARGE SCALE GENOMIC DNA]</scope>
</reference>
<evidence type="ECO:0008006" key="4">
    <source>
        <dbReference type="Google" id="ProtNLM"/>
    </source>
</evidence>
<dbReference type="EMBL" id="PFBG01000013">
    <property type="protein sequence ID" value="PIR86014.1"/>
    <property type="molecule type" value="Genomic_DNA"/>
</dbReference>
<evidence type="ECO:0000256" key="1">
    <source>
        <dbReference type="SAM" id="SignalP"/>
    </source>
</evidence>